<dbReference type="KEGG" id="hlr:HALLA_11420"/>
<dbReference type="Gene3D" id="3.30.450.20">
    <property type="entry name" value="PAS domain"/>
    <property type="match status" value="2"/>
</dbReference>
<dbReference type="GeneID" id="25145064"/>
<dbReference type="EMBL" id="CP007055">
    <property type="protein sequence ID" value="AHF99383.1"/>
    <property type="molecule type" value="Genomic_DNA"/>
</dbReference>
<dbReference type="eggNOG" id="arCOG02330">
    <property type="taxonomic scope" value="Archaea"/>
</dbReference>
<dbReference type="NCBIfam" id="TIGR00229">
    <property type="entry name" value="sensory_box"/>
    <property type="match status" value="1"/>
</dbReference>
<dbReference type="InterPro" id="IPR036890">
    <property type="entry name" value="HATPase_C_sf"/>
</dbReference>
<name>W0JLC7_9EURY</name>
<dbReference type="CDD" id="cd00130">
    <property type="entry name" value="PAS"/>
    <property type="match status" value="2"/>
</dbReference>
<dbReference type="SMART" id="SM00091">
    <property type="entry name" value="PAS"/>
    <property type="match status" value="2"/>
</dbReference>
<dbReference type="InterPro" id="IPR035965">
    <property type="entry name" value="PAS-like_dom_sf"/>
</dbReference>
<dbReference type="SUPFAM" id="SSF55874">
    <property type="entry name" value="ATPase domain of HSP90 chaperone/DNA topoisomerase II/histidine kinase"/>
    <property type="match status" value="1"/>
</dbReference>
<dbReference type="eggNOG" id="arCOG06796">
    <property type="taxonomic scope" value="Archaea"/>
</dbReference>
<protein>
    <submittedName>
        <fullName evidence="2">Histidine kinase</fullName>
    </submittedName>
</protein>
<evidence type="ECO:0000313" key="2">
    <source>
        <dbReference type="EMBL" id="AHF99383.1"/>
    </source>
</evidence>
<dbReference type="Pfam" id="PF13426">
    <property type="entry name" value="PAS_9"/>
    <property type="match status" value="1"/>
</dbReference>
<dbReference type="InterPro" id="IPR029016">
    <property type="entry name" value="GAF-like_dom_sf"/>
</dbReference>
<dbReference type="Pfam" id="PF08448">
    <property type="entry name" value="PAS_4"/>
    <property type="match status" value="1"/>
</dbReference>
<dbReference type="Gene3D" id="3.30.565.10">
    <property type="entry name" value="Histidine kinase-like ATPase, C-terminal domain"/>
    <property type="match status" value="1"/>
</dbReference>
<keyword evidence="2" id="KW-0418">Kinase</keyword>
<dbReference type="RefSeq" id="WP_049952581.1">
    <property type="nucleotide sequence ID" value="NZ_CP007055.1"/>
</dbReference>
<dbReference type="PATRIC" id="fig|797299.3.peg.1316"/>
<dbReference type="InterPro" id="IPR000014">
    <property type="entry name" value="PAS"/>
</dbReference>
<proteinExistence type="predicted"/>
<dbReference type="eggNOG" id="arCOG02333">
    <property type="taxonomic scope" value="Archaea"/>
</dbReference>
<dbReference type="GO" id="GO:0016301">
    <property type="term" value="F:kinase activity"/>
    <property type="evidence" value="ECO:0007669"/>
    <property type="project" value="UniProtKB-KW"/>
</dbReference>
<dbReference type="Pfam" id="PF13185">
    <property type="entry name" value="GAF_2"/>
    <property type="match status" value="1"/>
</dbReference>
<dbReference type="STRING" id="797299.HALLA_11420"/>
<evidence type="ECO:0000313" key="3">
    <source>
        <dbReference type="Proteomes" id="UP000019024"/>
    </source>
</evidence>
<reference evidence="2 3" key="1">
    <citation type="submission" date="2014-01" db="EMBL/GenBank/DDBJ databases">
        <authorList>
            <consortium name="DOE Joint Genome Institute"/>
            <person name="Anderson I."/>
            <person name="Huntemann M."/>
            <person name="Han J."/>
            <person name="Chen A."/>
            <person name="Kyrpides N."/>
            <person name="Mavromatis K."/>
            <person name="Markowitz V."/>
            <person name="Palaniappan K."/>
            <person name="Ivanova N."/>
            <person name="Schaumberg A."/>
            <person name="Pati A."/>
            <person name="Liolios K."/>
            <person name="Nordberg H.P."/>
            <person name="Cantor M.N."/>
            <person name="Hua S.X."/>
            <person name="Woyke T."/>
        </authorList>
    </citation>
    <scope>NUCLEOTIDE SEQUENCE [LARGE SCALE GENOMIC DNA]</scope>
    <source>
        <strain evidence="2 3">XH-48</strain>
    </source>
</reference>
<dbReference type="InterPro" id="IPR003018">
    <property type="entry name" value="GAF"/>
</dbReference>
<dbReference type="Proteomes" id="UP000019024">
    <property type="component" value="Chromosome"/>
</dbReference>
<keyword evidence="3" id="KW-1185">Reference proteome</keyword>
<dbReference type="Gene3D" id="3.30.450.40">
    <property type="match status" value="1"/>
</dbReference>
<dbReference type="SUPFAM" id="SSF55781">
    <property type="entry name" value="GAF domain-like"/>
    <property type="match status" value="1"/>
</dbReference>
<dbReference type="PANTHER" id="PTHR44757">
    <property type="entry name" value="DIGUANYLATE CYCLASE DGCP"/>
    <property type="match status" value="1"/>
</dbReference>
<dbReference type="SMART" id="SM00065">
    <property type="entry name" value="GAF"/>
    <property type="match status" value="1"/>
</dbReference>
<feature type="domain" description="PAS" evidence="1">
    <location>
        <begin position="9"/>
        <end position="46"/>
    </location>
</feature>
<dbReference type="PROSITE" id="PS50112">
    <property type="entry name" value="PAS"/>
    <property type="match status" value="2"/>
</dbReference>
<dbReference type="OrthoDB" id="8127at2157"/>
<dbReference type="InterPro" id="IPR013656">
    <property type="entry name" value="PAS_4"/>
</dbReference>
<sequence length="619" mass="68953">MASKSIPPIDRVTDAFFALDSGYRFTYINERAQALLKRSRGELIGRVMWDELPRTIETQFPDGFYRAMDEQIPVSFEVYHTRLETWFEARAYPSEDGLSVFMRDITERKDRETKLAQNAAVVESIRDGVVVLDNGNRIVAVNEAIEANFGIGRSELLGEHVESLPQLASIDDEHSLEIGQAIDDVSVGAAEFRELEIPFTDRHGNERITELRLVPIEDDRANIAGIIRDVTKQRTHEQIIESLHELTRWLFQSEDPDEICSIAVHAGSDLLELPISGVWLLDDTQGYLDPVAGTAKAHDEFGGLPRFRPGEGLVWDVYESGESEYYEDLTEVEDLYNPSTPIRSEIIAPIGTHGVLMTGSFEPNRFDETDVDLVSTLVENANVALDRAEQDQLLRKRTDQLEQQTQRLEAVANVLSNDLKEQIQTISDALEIDDEATDDSISVSDESVETTLVRTERLVDDVREFARNSRSVRTRSPIDFGTAIETAVARSELDGTALEVETVATLRADEDRFVRLLEIVFDDVAARCTGETTVKIGTIDKEEGGRGFFIADDAETGSSGPHDRLSDPTGSDDLALPGLGLVLARVIAEAHDWTVETTESGDGTRIEFHDITTLDVIKA</sequence>
<organism evidence="2 3">
    <name type="scientific">Halostagnicola larsenii XH-48</name>
    <dbReference type="NCBI Taxonomy" id="797299"/>
    <lineage>
        <taxon>Archaea</taxon>
        <taxon>Methanobacteriati</taxon>
        <taxon>Methanobacteriota</taxon>
        <taxon>Stenosarchaea group</taxon>
        <taxon>Halobacteria</taxon>
        <taxon>Halobacteriales</taxon>
        <taxon>Natrialbaceae</taxon>
        <taxon>Halostagnicola</taxon>
    </lineage>
</organism>
<keyword evidence="2" id="KW-0808">Transferase</keyword>
<dbReference type="PANTHER" id="PTHR44757:SF2">
    <property type="entry name" value="BIOFILM ARCHITECTURE MAINTENANCE PROTEIN MBAA"/>
    <property type="match status" value="1"/>
</dbReference>
<dbReference type="AlphaFoldDB" id="W0JLC7"/>
<dbReference type="HOGENOM" id="CLU_000445_114_58_2"/>
<dbReference type="SUPFAM" id="SSF55785">
    <property type="entry name" value="PYP-like sensor domain (PAS domain)"/>
    <property type="match status" value="2"/>
</dbReference>
<dbReference type="InterPro" id="IPR052155">
    <property type="entry name" value="Biofilm_reg_signaling"/>
</dbReference>
<evidence type="ECO:0000259" key="1">
    <source>
        <dbReference type="PROSITE" id="PS50112"/>
    </source>
</evidence>
<accession>W0JLC7</accession>
<feature type="domain" description="PAS" evidence="1">
    <location>
        <begin position="114"/>
        <end position="159"/>
    </location>
</feature>
<gene>
    <name evidence="2" type="ORF">HALLA_11420</name>
</gene>